<name>A0AAW9IJA1_CLOPF</name>
<evidence type="ECO:0000313" key="2">
    <source>
        <dbReference type="EMBL" id="MDZ5010053.1"/>
    </source>
</evidence>
<keyword evidence="2" id="KW-0238">DNA-binding</keyword>
<organism evidence="2 3">
    <name type="scientific">Clostridium perfringens</name>
    <dbReference type="NCBI Taxonomy" id="1502"/>
    <lineage>
        <taxon>Bacteria</taxon>
        <taxon>Bacillati</taxon>
        <taxon>Bacillota</taxon>
        <taxon>Clostridia</taxon>
        <taxon>Eubacteriales</taxon>
        <taxon>Clostridiaceae</taxon>
        <taxon>Clostridium</taxon>
    </lineage>
</organism>
<comment type="caution">
    <text evidence="2">The sequence shown here is derived from an EMBL/GenBank/DDBJ whole genome shotgun (WGS) entry which is preliminary data.</text>
</comment>
<dbReference type="InterPro" id="IPR036388">
    <property type="entry name" value="WH-like_DNA-bd_sf"/>
</dbReference>
<evidence type="ECO:0000313" key="3">
    <source>
        <dbReference type="Proteomes" id="UP001292368"/>
    </source>
</evidence>
<sequence>MTKEQKEKVKKLLSSYKTMKLQVECIDYEINLIKDNIEVLKDLRNTENYIIERNKEIEYKLKIKKRLEECINSIDKALNELSNTERKIVELRYLEGKKHTWNEISSIVGYSSDYCRKEILDRILKKII</sequence>
<keyword evidence="1" id="KW-0175">Coiled coil</keyword>
<protein>
    <submittedName>
        <fullName evidence="2">DNA-binding protein</fullName>
    </submittedName>
</protein>
<dbReference type="EMBL" id="WNVM01000018">
    <property type="protein sequence ID" value="MDZ5010053.1"/>
    <property type="molecule type" value="Genomic_DNA"/>
</dbReference>
<dbReference type="Proteomes" id="UP001292368">
    <property type="component" value="Unassembled WGS sequence"/>
</dbReference>
<dbReference type="SUPFAM" id="SSF88659">
    <property type="entry name" value="Sigma3 and sigma4 domains of RNA polymerase sigma factors"/>
    <property type="match status" value="1"/>
</dbReference>
<dbReference type="Gene3D" id="1.10.10.10">
    <property type="entry name" value="Winged helix-like DNA-binding domain superfamily/Winged helix DNA-binding domain"/>
    <property type="match status" value="1"/>
</dbReference>
<accession>A0AAW9IJA1</accession>
<evidence type="ECO:0000256" key="1">
    <source>
        <dbReference type="SAM" id="Coils"/>
    </source>
</evidence>
<dbReference type="GO" id="GO:0003677">
    <property type="term" value="F:DNA binding"/>
    <property type="evidence" value="ECO:0007669"/>
    <property type="project" value="UniProtKB-KW"/>
</dbReference>
<dbReference type="InterPro" id="IPR013324">
    <property type="entry name" value="RNA_pol_sigma_r3/r4-like"/>
</dbReference>
<dbReference type="AlphaFoldDB" id="A0AAW9IJA1"/>
<dbReference type="RefSeq" id="WP_322381964.1">
    <property type="nucleotide sequence ID" value="NZ_WNVJ01000021.1"/>
</dbReference>
<proteinExistence type="predicted"/>
<gene>
    <name evidence="2" type="ORF">GNF77_14180</name>
</gene>
<reference evidence="2" key="1">
    <citation type="submission" date="2019-11" db="EMBL/GenBank/DDBJ databases">
        <title>Characterization of Clostridium perfringens isolates from swine manure treated agricultural soils.</title>
        <authorList>
            <person name="Wushke S.T."/>
        </authorList>
    </citation>
    <scope>NUCLEOTIDE SEQUENCE</scope>
    <source>
        <strain evidence="2">V2</strain>
    </source>
</reference>
<feature type="coiled-coil region" evidence="1">
    <location>
        <begin position="64"/>
        <end position="94"/>
    </location>
</feature>